<evidence type="ECO:0008006" key="4">
    <source>
        <dbReference type="Google" id="ProtNLM"/>
    </source>
</evidence>
<feature type="region of interest" description="Disordered" evidence="1">
    <location>
        <begin position="1"/>
        <end position="43"/>
    </location>
</feature>
<sequence>MVDGTSHPAGSAVDQTDWRVQDAKSDSSKTGEKIESEDEPVATPWQDQTTITPLVSGLGRIEQSAAKLYVLISDFEHTMKKELGNIDQLVVEERRMLNANTAPIDLVASKLEKLVVLLRHSGQTRPIVQSHRVIPYHQAPRLSSQLGRAAEANASSETSWVRFREKVASAWTAIKNKARLTIQEGEADGVSPWLERAGWHQHLTGLERPELIKCVDEPDADRESARNL</sequence>
<name>A0ABQ9NEV9_9PEZI</name>
<dbReference type="Proteomes" id="UP001172684">
    <property type="component" value="Unassembled WGS sequence"/>
</dbReference>
<proteinExistence type="predicted"/>
<keyword evidence="3" id="KW-1185">Reference proteome</keyword>
<evidence type="ECO:0000313" key="3">
    <source>
        <dbReference type="Proteomes" id="UP001172684"/>
    </source>
</evidence>
<reference evidence="2" key="1">
    <citation type="submission" date="2022-10" db="EMBL/GenBank/DDBJ databases">
        <title>Culturing micro-colonial fungi from biological soil crusts in the Mojave desert and describing Neophaeococcomyces mojavensis, and introducing the new genera and species Taxawa tesnikishii.</title>
        <authorList>
            <person name="Kurbessoian T."/>
            <person name="Stajich J.E."/>
        </authorList>
    </citation>
    <scope>NUCLEOTIDE SEQUENCE</scope>
    <source>
        <strain evidence="2">TK_1</strain>
    </source>
</reference>
<evidence type="ECO:0000256" key="1">
    <source>
        <dbReference type="SAM" id="MobiDB-lite"/>
    </source>
</evidence>
<feature type="compositionally biased region" description="Basic and acidic residues" evidence="1">
    <location>
        <begin position="16"/>
        <end position="34"/>
    </location>
</feature>
<protein>
    <recommendedName>
        <fullName evidence="4">Mediator complex subunit 11</fullName>
    </recommendedName>
</protein>
<organism evidence="2 3">
    <name type="scientific">Coniosporium apollinis</name>
    <dbReference type="NCBI Taxonomy" id="61459"/>
    <lineage>
        <taxon>Eukaryota</taxon>
        <taxon>Fungi</taxon>
        <taxon>Dikarya</taxon>
        <taxon>Ascomycota</taxon>
        <taxon>Pezizomycotina</taxon>
        <taxon>Dothideomycetes</taxon>
        <taxon>Dothideomycetes incertae sedis</taxon>
        <taxon>Coniosporium</taxon>
    </lineage>
</organism>
<dbReference type="EMBL" id="JAPDRL010000254">
    <property type="protein sequence ID" value="KAJ9654221.1"/>
    <property type="molecule type" value="Genomic_DNA"/>
</dbReference>
<gene>
    <name evidence="2" type="ORF">H2201_009028</name>
</gene>
<evidence type="ECO:0000313" key="2">
    <source>
        <dbReference type="EMBL" id="KAJ9654221.1"/>
    </source>
</evidence>
<accession>A0ABQ9NEV9</accession>
<comment type="caution">
    <text evidence="2">The sequence shown here is derived from an EMBL/GenBank/DDBJ whole genome shotgun (WGS) entry which is preliminary data.</text>
</comment>